<comment type="subcellular location">
    <subcellularLocation>
        <location evidence="3">Cytoplasm</location>
    </subcellularLocation>
</comment>
<evidence type="ECO:0000256" key="1">
    <source>
        <dbReference type="ARBA" id="ARBA00022988"/>
    </source>
</evidence>
<comment type="function">
    <text evidence="3">Required for maturation of urease via the functional incorporation of the urease nickel metallocenter.</text>
</comment>
<dbReference type="InterPro" id="IPR038277">
    <property type="entry name" value="UreF_sf"/>
</dbReference>
<evidence type="ECO:0000256" key="2">
    <source>
        <dbReference type="ARBA" id="ARBA00023186"/>
    </source>
</evidence>
<name>A0A657PML5_9GAMM</name>
<comment type="caution">
    <text evidence="4">The sequence shown here is derived from an EMBL/GenBank/DDBJ whole genome shotgun (WGS) entry which is preliminary data.</text>
</comment>
<dbReference type="PIRSF" id="PIRSF009467">
    <property type="entry name" value="Ureas_acces_UreF"/>
    <property type="match status" value="1"/>
</dbReference>
<evidence type="ECO:0000313" key="7">
    <source>
        <dbReference type="Proteomes" id="UP000250928"/>
    </source>
</evidence>
<dbReference type="AlphaFoldDB" id="A0A657PML5"/>
<organism evidence="4 6">
    <name type="scientific">Candidatus Sedimenticola endophacoides</name>
    <dbReference type="NCBI Taxonomy" id="2548426"/>
    <lineage>
        <taxon>Bacteria</taxon>
        <taxon>Pseudomonadati</taxon>
        <taxon>Pseudomonadota</taxon>
        <taxon>Gammaproteobacteria</taxon>
        <taxon>Chromatiales</taxon>
        <taxon>Sedimenticolaceae</taxon>
        <taxon>Sedimenticola</taxon>
    </lineage>
</organism>
<keyword evidence="1 3" id="KW-0996">Nickel insertion</keyword>
<keyword evidence="3" id="KW-0963">Cytoplasm</keyword>
<reference evidence="4 6" key="1">
    <citation type="submission" date="2017-02" db="EMBL/GenBank/DDBJ databases">
        <title>Novel co-symbiosis in the unique lucinid bivalve Phacoides pectinatus.</title>
        <authorList>
            <person name="Lim S.J."/>
            <person name="Davis B.G."/>
            <person name="Gill D.E."/>
            <person name="Engel A.S."/>
            <person name="Anderson L.C."/>
            <person name="Campbell B.J."/>
        </authorList>
    </citation>
    <scope>NUCLEOTIDE SEQUENCE [LARGE SCALE GENOMIC DNA]</scope>
    <source>
        <strain evidence="4">LUC13016_P6</strain>
    </source>
</reference>
<sequence length="224" mass="24430">MSNGLPQLRLLHLVSPSLPVGAFTYSQGLEWAVECGWVTGRDSLRNWVVDLMQTSMTYLEVPLLGRLYRAAADGDTDAMAHWSHCLVAARETRELREEERNRGRALATLLPELGVPVSAELLPSIRQCQLAGFAHAVGHWRIPLQQAVEGYLWGWLENMVLAGVKIVPLGQTAGQQVIAELTALIPGAVVTGLQVEDASIGASCTAQSIASSLHETQHTRIYRS</sequence>
<dbReference type="GO" id="GO:0005737">
    <property type="term" value="C:cytoplasm"/>
    <property type="evidence" value="ECO:0007669"/>
    <property type="project" value="UniProtKB-SubCell"/>
</dbReference>
<dbReference type="PANTHER" id="PTHR33620">
    <property type="entry name" value="UREASE ACCESSORY PROTEIN F"/>
    <property type="match status" value="1"/>
</dbReference>
<dbReference type="EMBL" id="PQCO01000041">
    <property type="protein sequence ID" value="PUE05721.1"/>
    <property type="molecule type" value="Genomic_DNA"/>
</dbReference>
<reference evidence="5 7" key="2">
    <citation type="submission" date="2018-01" db="EMBL/GenBank/DDBJ databases">
        <title>Novel co-symbiosis in the lucinid bivalve Phacoides pectinatus.</title>
        <authorList>
            <person name="Lim S.J."/>
            <person name="Davis B.G."/>
            <person name="Gill D.E."/>
            <person name="Engel A.S."/>
            <person name="Anderson L.C."/>
            <person name="Campbell B.J."/>
        </authorList>
    </citation>
    <scope>NUCLEOTIDE SEQUENCE [LARGE SCALE GENOMIC DNA]</scope>
    <source>
        <strain evidence="5">N3_P5</strain>
    </source>
</reference>
<evidence type="ECO:0000313" key="6">
    <source>
        <dbReference type="Proteomes" id="UP000243361"/>
    </source>
</evidence>
<dbReference type="PANTHER" id="PTHR33620:SF1">
    <property type="entry name" value="UREASE ACCESSORY PROTEIN F"/>
    <property type="match status" value="1"/>
</dbReference>
<comment type="subunit">
    <text evidence="3">UreD, UreF and UreG form a complex that acts as a GTP-hydrolysis-dependent molecular chaperone, activating the urease apoprotein by helping to assemble the nickel containing metallocenter of UreC. The UreE protein probably delivers the nickel.</text>
</comment>
<gene>
    <name evidence="3" type="primary">ureF</name>
    <name evidence="4" type="ORF">B0D84_04105</name>
    <name evidence="5" type="ORF">C3L24_00485</name>
</gene>
<dbReference type="GO" id="GO:0016151">
    <property type="term" value="F:nickel cation binding"/>
    <property type="evidence" value="ECO:0007669"/>
    <property type="project" value="UniProtKB-UniRule"/>
</dbReference>
<keyword evidence="6" id="KW-1185">Reference proteome</keyword>
<proteinExistence type="inferred from homology"/>
<dbReference type="HAMAP" id="MF_01385">
    <property type="entry name" value="UreF"/>
    <property type="match status" value="1"/>
</dbReference>
<evidence type="ECO:0000313" key="5">
    <source>
        <dbReference type="EMBL" id="PUE05721.1"/>
    </source>
</evidence>
<dbReference type="InterPro" id="IPR002639">
    <property type="entry name" value="UreF"/>
</dbReference>
<dbReference type="EMBL" id="MUIE01000263">
    <property type="protein sequence ID" value="OQX33867.1"/>
    <property type="molecule type" value="Genomic_DNA"/>
</dbReference>
<protein>
    <recommendedName>
        <fullName evidence="3">Urease accessory protein UreF</fullName>
    </recommendedName>
</protein>
<dbReference type="Proteomes" id="UP000250928">
    <property type="component" value="Unassembled WGS sequence"/>
</dbReference>
<dbReference type="Proteomes" id="UP000243361">
    <property type="component" value="Unassembled WGS sequence"/>
</dbReference>
<evidence type="ECO:0000256" key="3">
    <source>
        <dbReference type="HAMAP-Rule" id="MF_01385"/>
    </source>
</evidence>
<accession>A0A657PML5</accession>
<keyword evidence="2 3" id="KW-0143">Chaperone</keyword>
<comment type="similarity">
    <text evidence="3">Belongs to the UreF family.</text>
</comment>
<dbReference type="Pfam" id="PF01730">
    <property type="entry name" value="UreF"/>
    <property type="match status" value="1"/>
</dbReference>
<evidence type="ECO:0000313" key="4">
    <source>
        <dbReference type="EMBL" id="OQX33867.1"/>
    </source>
</evidence>
<dbReference type="Gene3D" id="1.10.4190.10">
    <property type="entry name" value="Urease accessory protein UreF"/>
    <property type="match status" value="1"/>
</dbReference>